<comment type="caution">
    <text evidence="2">The sequence shown here is derived from an EMBL/GenBank/DDBJ whole genome shotgun (WGS) entry which is preliminary data.</text>
</comment>
<dbReference type="Proteomes" id="UP000287651">
    <property type="component" value="Unassembled WGS sequence"/>
</dbReference>
<dbReference type="AlphaFoldDB" id="A0A426ZW88"/>
<evidence type="ECO:0000313" key="2">
    <source>
        <dbReference type="EMBL" id="RRT68213.1"/>
    </source>
</evidence>
<feature type="region of interest" description="Disordered" evidence="1">
    <location>
        <begin position="1"/>
        <end position="23"/>
    </location>
</feature>
<sequence>MLQEFGLYPRKNGSGRRWASEKRTRGVDVGRLRPNHYNCLDNTVGAHREFARTSLKVSGRSLGTRWEIAGGRP</sequence>
<reference evidence="2 3" key="1">
    <citation type="journal article" date="2014" name="Agronomy (Basel)">
        <title>A Draft Genome Sequence for Ensete ventricosum, the Drought-Tolerant Tree Against Hunger.</title>
        <authorList>
            <person name="Harrison J."/>
            <person name="Moore K.A."/>
            <person name="Paszkiewicz K."/>
            <person name="Jones T."/>
            <person name="Grant M."/>
            <person name="Ambacheew D."/>
            <person name="Muzemil S."/>
            <person name="Studholme D.J."/>
        </authorList>
    </citation>
    <scope>NUCLEOTIDE SEQUENCE [LARGE SCALE GENOMIC DNA]</scope>
</reference>
<gene>
    <name evidence="2" type="ORF">B296_00015787</name>
</gene>
<organism evidence="2 3">
    <name type="scientific">Ensete ventricosum</name>
    <name type="common">Abyssinian banana</name>
    <name type="synonym">Musa ensete</name>
    <dbReference type="NCBI Taxonomy" id="4639"/>
    <lineage>
        <taxon>Eukaryota</taxon>
        <taxon>Viridiplantae</taxon>
        <taxon>Streptophyta</taxon>
        <taxon>Embryophyta</taxon>
        <taxon>Tracheophyta</taxon>
        <taxon>Spermatophyta</taxon>
        <taxon>Magnoliopsida</taxon>
        <taxon>Liliopsida</taxon>
        <taxon>Zingiberales</taxon>
        <taxon>Musaceae</taxon>
        <taxon>Ensete</taxon>
    </lineage>
</organism>
<protein>
    <submittedName>
        <fullName evidence="2">Uncharacterized protein</fullName>
    </submittedName>
</protein>
<evidence type="ECO:0000313" key="3">
    <source>
        <dbReference type="Proteomes" id="UP000287651"/>
    </source>
</evidence>
<accession>A0A426ZW88</accession>
<name>A0A426ZW88_ENSVE</name>
<dbReference type="EMBL" id="AMZH03004763">
    <property type="protein sequence ID" value="RRT68213.1"/>
    <property type="molecule type" value="Genomic_DNA"/>
</dbReference>
<evidence type="ECO:0000256" key="1">
    <source>
        <dbReference type="SAM" id="MobiDB-lite"/>
    </source>
</evidence>
<proteinExistence type="predicted"/>